<dbReference type="Gene3D" id="1.10.10.10">
    <property type="entry name" value="Winged helix-like DNA-binding domain superfamily/Winged helix DNA-binding domain"/>
    <property type="match status" value="1"/>
</dbReference>
<proteinExistence type="predicted"/>
<dbReference type="InterPro" id="IPR036390">
    <property type="entry name" value="WH_DNA-bd_sf"/>
</dbReference>
<dbReference type="PROSITE" id="PS50949">
    <property type="entry name" value="HTH_GNTR"/>
    <property type="match status" value="1"/>
</dbReference>
<dbReference type="Pfam" id="PF07729">
    <property type="entry name" value="FCD"/>
    <property type="match status" value="1"/>
</dbReference>
<dbReference type="EMBL" id="BSEL01000007">
    <property type="protein sequence ID" value="GLJ69742.1"/>
    <property type="molecule type" value="Genomic_DNA"/>
</dbReference>
<dbReference type="Gene3D" id="1.20.120.530">
    <property type="entry name" value="GntR ligand-binding domain-like"/>
    <property type="match status" value="1"/>
</dbReference>
<dbReference type="PANTHER" id="PTHR43537">
    <property type="entry name" value="TRANSCRIPTIONAL REGULATOR, GNTR FAMILY"/>
    <property type="match status" value="1"/>
</dbReference>
<evidence type="ECO:0000259" key="4">
    <source>
        <dbReference type="PROSITE" id="PS50949"/>
    </source>
</evidence>
<evidence type="ECO:0000313" key="5">
    <source>
        <dbReference type="EMBL" id="GLJ69742.1"/>
    </source>
</evidence>
<dbReference type="SMART" id="SM00895">
    <property type="entry name" value="FCD"/>
    <property type="match status" value="1"/>
</dbReference>
<protein>
    <submittedName>
        <fullName evidence="5">GntR family transcriptional regulator</fullName>
    </submittedName>
</protein>
<dbReference type="Proteomes" id="UP001142292">
    <property type="component" value="Unassembled WGS sequence"/>
</dbReference>
<keyword evidence="3" id="KW-0804">Transcription</keyword>
<evidence type="ECO:0000256" key="1">
    <source>
        <dbReference type="ARBA" id="ARBA00023015"/>
    </source>
</evidence>
<evidence type="ECO:0000256" key="2">
    <source>
        <dbReference type="ARBA" id="ARBA00023125"/>
    </source>
</evidence>
<reference evidence="5" key="2">
    <citation type="submission" date="2023-01" db="EMBL/GenBank/DDBJ databases">
        <authorList>
            <person name="Sun Q."/>
            <person name="Evtushenko L."/>
        </authorList>
    </citation>
    <scope>NUCLEOTIDE SEQUENCE</scope>
    <source>
        <strain evidence="5">VKM Ac-1246</strain>
    </source>
</reference>
<dbReference type="InterPro" id="IPR000524">
    <property type="entry name" value="Tscrpt_reg_HTH_GntR"/>
</dbReference>
<dbReference type="InterPro" id="IPR011711">
    <property type="entry name" value="GntR_C"/>
</dbReference>
<keyword evidence="1" id="KW-0805">Transcription regulation</keyword>
<keyword evidence="6" id="KW-1185">Reference proteome</keyword>
<reference evidence="5" key="1">
    <citation type="journal article" date="2014" name="Int. J. Syst. Evol. Microbiol.">
        <title>Complete genome of a new Firmicutes species belonging to the dominant human colonic microbiota ('Ruminococcus bicirculans') reveals two chromosomes and a selective capacity to utilize plant glucans.</title>
        <authorList>
            <consortium name="NISC Comparative Sequencing Program"/>
            <person name="Wegmann U."/>
            <person name="Louis P."/>
            <person name="Goesmann A."/>
            <person name="Henrissat B."/>
            <person name="Duncan S.H."/>
            <person name="Flint H.J."/>
        </authorList>
    </citation>
    <scope>NUCLEOTIDE SEQUENCE</scope>
    <source>
        <strain evidence="5">VKM Ac-1246</strain>
    </source>
</reference>
<evidence type="ECO:0000256" key="3">
    <source>
        <dbReference type="ARBA" id="ARBA00023163"/>
    </source>
</evidence>
<dbReference type="SMART" id="SM00345">
    <property type="entry name" value="HTH_GNTR"/>
    <property type="match status" value="1"/>
</dbReference>
<dbReference type="SUPFAM" id="SSF48008">
    <property type="entry name" value="GntR ligand-binding domain-like"/>
    <property type="match status" value="1"/>
</dbReference>
<dbReference type="Pfam" id="PF00392">
    <property type="entry name" value="GntR"/>
    <property type="match status" value="1"/>
</dbReference>
<dbReference type="PANTHER" id="PTHR43537:SF44">
    <property type="entry name" value="GNTR FAMILY REGULATORY PROTEIN"/>
    <property type="match status" value="1"/>
</dbReference>
<feature type="domain" description="HTH gntR-type" evidence="4">
    <location>
        <begin position="20"/>
        <end position="87"/>
    </location>
</feature>
<dbReference type="InterPro" id="IPR036388">
    <property type="entry name" value="WH-like_DNA-bd_sf"/>
</dbReference>
<accession>A0ABQ5SZX4</accession>
<name>A0ABQ5SZX4_9ACTN</name>
<sequence length="252" mass="26904">MPLGMCDDAAVTTSSGDAARRLHQSVRDALGRQIVSAELAPGAVLTLEGIQATYDVSRPVAREAVRVLQSMGLVSTRRRVGITVLPRQEWNVFDPLVIRWRLDGDGRREQLLSLSELRQGFEPIAARLAAERAAPSQHGALARAVADMVVHAASGDLEAYLEADTTFHRVLLEACGNDMLAAFGDLVAELLAGRTHHHLMPTTPNPTAIELHEKVAICVRSGDPAGAEEAMRAIIDEAAAALASAPDENGRG</sequence>
<gene>
    <name evidence="5" type="ORF">GCM10017579_37780</name>
</gene>
<comment type="caution">
    <text evidence="5">The sequence shown here is derived from an EMBL/GenBank/DDBJ whole genome shotgun (WGS) entry which is preliminary data.</text>
</comment>
<organism evidence="5 6">
    <name type="scientific">Nocardioides luteus</name>
    <dbReference type="NCBI Taxonomy" id="1844"/>
    <lineage>
        <taxon>Bacteria</taxon>
        <taxon>Bacillati</taxon>
        <taxon>Actinomycetota</taxon>
        <taxon>Actinomycetes</taxon>
        <taxon>Propionibacteriales</taxon>
        <taxon>Nocardioidaceae</taxon>
        <taxon>Nocardioides</taxon>
    </lineage>
</organism>
<dbReference type="SUPFAM" id="SSF46785">
    <property type="entry name" value="Winged helix' DNA-binding domain"/>
    <property type="match status" value="1"/>
</dbReference>
<evidence type="ECO:0000313" key="6">
    <source>
        <dbReference type="Proteomes" id="UP001142292"/>
    </source>
</evidence>
<dbReference type="InterPro" id="IPR008920">
    <property type="entry name" value="TF_FadR/GntR_C"/>
</dbReference>
<keyword evidence="2" id="KW-0238">DNA-binding</keyword>